<comment type="caution">
    <text evidence="1">The sequence shown here is derived from an EMBL/GenBank/DDBJ whole genome shotgun (WGS) entry which is preliminary data.</text>
</comment>
<proteinExistence type="predicted"/>
<dbReference type="AlphaFoldDB" id="A0A645AIJ4"/>
<reference evidence="1" key="1">
    <citation type="submission" date="2019-08" db="EMBL/GenBank/DDBJ databases">
        <authorList>
            <person name="Kucharzyk K."/>
            <person name="Murdoch R.W."/>
            <person name="Higgins S."/>
            <person name="Loffler F."/>
        </authorList>
    </citation>
    <scope>NUCLEOTIDE SEQUENCE</scope>
</reference>
<name>A0A645AIJ4_9ZZZZ</name>
<protein>
    <submittedName>
        <fullName evidence="1">Uncharacterized protein</fullName>
    </submittedName>
</protein>
<organism evidence="1">
    <name type="scientific">bioreactor metagenome</name>
    <dbReference type="NCBI Taxonomy" id="1076179"/>
    <lineage>
        <taxon>unclassified sequences</taxon>
        <taxon>metagenomes</taxon>
        <taxon>ecological metagenomes</taxon>
    </lineage>
</organism>
<gene>
    <name evidence="1" type="ORF">SDC9_96204</name>
</gene>
<accession>A0A645AIJ4</accession>
<dbReference type="EMBL" id="VSSQ01012539">
    <property type="protein sequence ID" value="MPM49474.1"/>
    <property type="molecule type" value="Genomic_DNA"/>
</dbReference>
<sequence>MAELKIRDGDYVSDGVGGAVRVKGRDALVQRVLFKLTARRSGFLFLENLGSTLYALGGAAASQRQGAAEAAVVQALADEEDLQVEQVELSGDQLTVQLNYGGEELNLQLTVQ</sequence>
<evidence type="ECO:0000313" key="1">
    <source>
        <dbReference type="EMBL" id="MPM49474.1"/>
    </source>
</evidence>